<proteinExistence type="predicted"/>
<protein>
    <recommendedName>
        <fullName evidence="3">HNH endonuclease</fullName>
    </recommendedName>
</protein>
<organism evidence="1 2">
    <name type="scientific">Arthrobacter russicus</name>
    <dbReference type="NCBI Taxonomy" id="172040"/>
    <lineage>
        <taxon>Bacteria</taxon>
        <taxon>Bacillati</taxon>
        <taxon>Actinomycetota</taxon>
        <taxon>Actinomycetes</taxon>
        <taxon>Micrococcales</taxon>
        <taxon>Micrococcaceae</taxon>
        <taxon>Arthrobacter</taxon>
    </lineage>
</organism>
<evidence type="ECO:0000313" key="1">
    <source>
        <dbReference type="EMBL" id="MDR6270626.1"/>
    </source>
</evidence>
<sequence length="52" mass="5847">MSREITTRYYCDAEGCVASMQPVRGDHFGWTLASEAVDFCPNHKPTEPELKA</sequence>
<reference evidence="1 2" key="1">
    <citation type="submission" date="2023-07" db="EMBL/GenBank/DDBJ databases">
        <title>Sequencing the genomes of 1000 actinobacteria strains.</title>
        <authorList>
            <person name="Klenk H.-P."/>
        </authorList>
    </citation>
    <scope>NUCLEOTIDE SEQUENCE [LARGE SCALE GENOMIC DNA]</scope>
    <source>
        <strain evidence="1 2">DSM 14555</strain>
    </source>
</reference>
<gene>
    <name evidence="1" type="ORF">JOE69_002864</name>
</gene>
<evidence type="ECO:0000313" key="2">
    <source>
        <dbReference type="Proteomes" id="UP001185069"/>
    </source>
</evidence>
<accession>A0ABU1JDV8</accession>
<name>A0ABU1JDV8_9MICC</name>
<dbReference type="EMBL" id="JAVDQF010000001">
    <property type="protein sequence ID" value="MDR6270626.1"/>
    <property type="molecule type" value="Genomic_DNA"/>
</dbReference>
<comment type="caution">
    <text evidence="1">The sequence shown here is derived from an EMBL/GenBank/DDBJ whole genome shotgun (WGS) entry which is preliminary data.</text>
</comment>
<evidence type="ECO:0008006" key="3">
    <source>
        <dbReference type="Google" id="ProtNLM"/>
    </source>
</evidence>
<dbReference type="Proteomes" id="UP001185069">
    <property type="component" value="Unassembled WGS sequence"/>
</dbReference>
<keyword evidence="2" id="KW-1185">Reference proteome</keyword>